<dbReference type="AlphaFoldDB" id="A0A183D984"/>
<dbReference type="WBParaSite" id="GPUH_0000528201-mRNA-1">
    <property type="protein sequence ID" value="GPUH_0000528201-mRNA-1"/>
    <property type="gene ID" value="GPUH_0000528201"/>
</dbReference>
<keyword evidence="3 6" id="KW-0547">Nucleotide-binding</keyword>
<dbReference type="GO" id="GO:0005524">
    <property type="term" value="F:ATP binding"/>
    <property type="evidence" value="ECO:0007669"/>
    <property type="project" value="UniProtKB-UniRule"/>
</dbReference>
<dbReference type="GO" id="GO:0035556">
    <property type="term" value="P:intracellular signal transduction"/>
    <property type="evidence" value="ECO:0007669"/>
    <property type="project" value="UniProtKB-ARBA"/>
</dbReference>
<evidence type="ECO:0000313" key="9">
    <source>
        <dbReference type="Proteomes" id="UP000271098"/>
    </source>
</evidence>
<dbReference type="SUPFAM" id="SSF56112">
    <property type="entry name" value="Protein kinase-like (PK-like)"/>
    <property type="match status" value="1"/>
</dbReference>
<evidence type="ECO:0000256" key="6">
    <source>
        <dbReference type="PROSITE-ProRule" id="PRU10141"/>
    </source>
</evidence>
<dbReference type="GO" id="GO:0004674">
    <property type="term" value="F:protein serine/threonine kinase activity"/>
    <property type="evidence" value="ECO:0007669"/>
    <property type="project" value="UniProtKB-KW"/>
</dbReference>
<evidence type="ECO:0000313" key="10">
    <source>
        <dbReference type="WBParaSite" id="GPUH_0000528201-mRNA-1"/>
    </source>
</evidence>
<evidence type="ECO:0000256" key="5">
    <source>
        <dbReference type="ARBA" id="ARBA00022840"/>
    </source>
</evidence>
<evidence type="ECO:0000256" key="4">
    <source>
        <dbReference type="ARBA" id="ARBA00022777"/>
    </source>
</evidence>
<feature type="domain" description="Protein kinase" evidence="7">
    <location>
        <begin position="38"/>
        <end position="160"/>
    </location>
</feature>
<dbReference type="PANTHER" id="PTHR11584">
    <property type="entry name" value="SERINE/THREONINE PROTEIN KINASE"/>
    <property type="match status" value="1"/>
</dbReference>
<evidence type="ECO:0000259" key="7">
    <source>
        <dbReference type="PROSITE" id="PS50011"/>
    </source>
</evidence>
<keyword evidence="2" id="KW-0808">Transferase</keyword>
<dbReference type="Gene3D" id="3.30.200.20">
    <property type="entry name" value="Phosphorylase Kinase, domain 1"/>
    <property type="match status" value="1"/>
</dbReference>
<keyword evidence="4" id="KW-0418">Kinase</keyword>
<evidence type="ECO:0000256" key="1">
    <source>
        <dbReference type="ARBA" id="ARBA00022527"/>
    </source>
</evidence>
<dbReference type="PANTHER" id="PTHR11584:SF394">
    <property type="entry name" value="APOPTOTIC SIGNAL-REGULATING KINASE 1, ISOFORM C"/>
    <property type="match status" value="1"/>
</dbReference>
<accession>A0A183D984</accession>
<dbReference type="PROSITE" id="PS00107">
    <property type="entry name" value="PROTEIN_KINASE_ATP"/>
    <property type="match status" value="1"/>
</dbReference>
<dbReference type="InterPro" id="IPR017441">
    <property type="entry name" value="Protein_kinase_ATP_BS"/>
</dbReference>
<dbReference type="InterPro" id="IPR000719">
    <property type="entry name" value="Prot_kinase_dom"/>
</dbReference>
<name>A0A183D984_9BILA</name>
<keyword evidence="5 6" id="KW-0067">ATP-binding</keyword>
<dbReference type="PROSITE" id="PS50011">
    <property type="entry name" value="PROTEIN_KINASE_DOM"/>
    <property type="match status" value="1"/>
</dbReference>
<feature type="binding site" evidence="6">
    <location>
        <position position="67"/>
    </location>
    <ligand>
        <name>ATP</name>
        <dbReference type="ChEBI" id="CHEBI:30616"/>
    </ligand>
</feature>
<protein>
    <submittedName>
        <fullName evidence="10">Protein kinase domain-containing protein</fullName>
    </submittedName>
</protein>
<reference evidence="8 9" key="2">
    <citation type="submission" date="2018-11" db="EMBL/GenBank/DDBJ databases">
        <authorList>
            <consortium name="Pathogen Informatics"/>
        </authorList>
    </citation>
    <scope>NUCLEOTIDE SEQUENCE [LARGE SCALE GENOMIC DNA]</scope>
</reference>
<sequence length="160" mass="18091">MASLIEMISELDGNNAGRVLHDCEAQNRLEFEYELTNNGDRVILGRGTYGVVYAGRDLSTQRSVVVKEVDVKNEEEVQPLMEEIQLHSTLSHQNIVQYLGCKLVKKEQGNDIFQIIMEQVPGGSLSSLLRSKWGPLIDNEKTMAIYGKQILDGLRYLVFF</sequence>
<dbReference type="Pfam" id="PF00069">
    <property type="entry name" value="Pkinase"/>
    <property type="match status" value="1"/>
</dbReference>
<reference evidence="10" key="1">
    <citation type="submission" date="2016-06" db="UniProtKB">
        <authorList>
            <consortium name="WormBaseParasite"/>
        </authorList>
    </citation>
    <scope>IDENTIFICATION</scope>
</reference>
<evidence type="ECO:0000256" key="2">
    <source>
        <dbReference type="ARBA" id="ARBA00022679"/>
    </source>
</evidence>
<keyword evidence="1" id="KW-0723">Serine/threonine-protein kinase</keyword>
<dbReference type="InterPro" id="IPR011009">
    <property type="entry name" value="Kinase-like_dom_sf"/>
</dbReference>
<evidence type="ECO:0000313" key="8">
    <source>
        <dbReference type="EMBL" id="VDK49989.1"/>
    </source>
</evidence>
<evidence type="ECO:0000256" key="3">
    <source>
        <dbReference type="ARBA" id="ARBA00022741"/>
    </source>
</evidence>
<proteinExistence type="predicted"/>
<keyword evidence="9" id="KW-1185">Reference proteome</keyword>
<gene>
    <name evidence="8" type="ORF">GPUH_LOCUS5274</name>
</gene>
<organism evidence="10">
    <name type="scientific">Gongylonema pulchrum</name>
    <dbReference type="NCBI Taxonomy" id="637853"/>
    <lineage>
        <taxon>Eukaryota</taxon>
        <taxon>Metazoa</taxon>
        <taxon>Ecdysozoa</taxon>
        <taxon>Nematoda</taxon>
        <taxon>Chromadorea</taxon>
        <taxon>Rhabditida</taxon>
        <taxon>Spirurina</taxon>
        <taxon>Spiruromorpha</taxon>
        <taxon>Spiruroidea</taxon>
        <taxon>Gongylonematidae</taxon>
        <taxon>Gongylonema</taxon>
    </lineage>
</organism>
<dbReference type="EMBL" id="UYRT01010942">
    <property type="protein sequence ID" value="VDK49989.1"/>
    <property type="molecule type" value="Genomic_DNA"/>
</dbReference>
<dbReference type="Proteomes" id="UP000271098">
    <property type="component" value="Unassembled WGS sequence"/>
</dbReference>
<dbReference type="OrthoDB" id="336747at2759"/>